<comment type="similarity">
    <text evidence="1 4">Belongs to the polypeptide deformylase family.</text>
</comment>
<dbReference type="Proteomes" id="UP000679126">
    <property type="component" value="Unassembled WGS sequence"/>
</dbReference>
<comment type="catalytic activity">
    <reaction evidence="4">
        <text>N-terminal N-formyl-L-methionyl-[peptide] + H2O = N-terminal L-methionyl-[peptide] + formate</text>
        <dbReference type="Rhea" id="RHEA:24420"/>
        <dbReference type="Rhea" id="RHEA-COMP:10639"/>
        <dbReference type="Rhea" id="RHEA-COMP:10640"/>
        <dbReference type="ChEBI" id="CHEBI:15377"/>
        <dbReference type="ChEBI" id="CHEBI:15740"/>
        <dbReference type="ChEBI" id="CHEBI:49298"/>
        <dbReference type="ChEBI" id="CHEBI:64731"/>
        <dbReference type="EC" id="3.5.1.88"/>
    </reaction>
</comment>
<dbReference type="PIRSF" id="PIRSF004749">
    <property type="entry name" value="Pep_def"/>
    <property type="match status" value="1"/>
</dbReference>
<evidence type="ECO:0000313" key="5">
    <source>
        <dbReference type="EMBL" id="MBO9152113.1"/>
    </source>
</evidence>
<feature type="binding site" evidence="4">
    <location>
        <position position="108"/>
    </location>
    <ligand>
        <name>Fe cation</name>
        <dbReference type="ChEBI" id="CHEBI:24875"/>
    </ligand>
</feature>
<keyword evidence="6" id="KW-1185">Reference proteome</keyword>
<dbReference type="SUPFAM" id="SSF56420">
    <property type="entry name" value="Peptide deformylase"/>
    <property type="match status" value="1"/>
</dbReference>
<dbReference type="NCBIfam" id="NF001159">
    <property type="entry name" value="PRK00150.1-3"/>
    <property type="match status" value="1"/>
</dbReference>
<evidence type="ECO:0000256" key="4">
    <source>
        <dbReference type="HAMAP-Rule" id="MF_00163"/>
    </source>
</evidence>
<dbReference type="Gene3D" id="3.90.45.10">
    <property type="entry name" value="Peptide deformylase"/>
    <property type="match status" value="1"/>
</dbReference>
<dbReference type="HAMAP" id="MF_00163">
    <property type="entry name" value="Pep_deformylase"/>
    <property type="match status" value="1"/>
</dbReference>
<evidence type="ECO:0000256" key="3">
    <source>
        <dbReference type="ARBA" id="ARBA00022801"/>
    </source>
</evidence>
<keyword evidence="4" id="KW-0648">Protein biosynthesis</keyword>
<organism evidence="5 6">
    <name type="scientific">Chitinophaga chungangae</name>
    <dbReference type="NCBI Taxonomy" id="2821488"/>
    <lineage>
        <taxon>Bacteria</taxon>
        <taxon>Pseudomonadati</taxon>
        <taxon>Bacteroidota</taxon>
        <taxon>Chitinophagia</taxon>
        <taxon>Chitinophagales</taxon>
        <taxon>Chitinophagaceae</taxon>
        <taxon>Chitinophaga</taxon>
    </lineage>
</organism>
<dbReference type="PANTHER" id="PTHR10458:SF22">
    <property type="entry name" value="PEPTIDE DEFORMYLASE"/>
    <property type="match status" value="1"/>
</dbReference>
<comment type="caution">
    <text evidence="5">The sequence shown here is derived from an EMBL/GenBank/DDBJ whole genome shotgun (WGS) entry which is preliminary data.</text>
</comment>
<dbReference type="CDD" id="cd00487">
    <property type="entry name" value="Pep_deformylase"/>
    <property type="match status" value="1"/>
</dbReference>
<feature type="binding site" evidence="4">
    <location>
        <position position="154"/>
    </location>
    <ligand>
        <name>Fe cation</name>
        <dbReference type="ChEBI" id="CHEBI:24875"/>
    </ligand>
</feature>
<evidence type="ECO:0000256" key="2">
    <source>
        <dbReference type="ARBA" id="ARBA00022723"/>
    </source>
</evidence>
<keyword evidence="4" id="KW-0408">Iron</keyword>
<evidence type="ECO:0000256" key="1">
    <source>
        <dbReference type="ARBA" id="ARBA00010759"/>
    </source>
</evidence>
<dbReference type="Pfam" id="PF01327">
    <property type="entry name" value="Pep_deformylase"/>
    <property type="match status" value="1"/>
</dbReference>
<keyword evidence="3 4" id="KW-0378">Hydrolase</keyword>
<evidence type="ECO:0000313" key="6">
    <source>
        <dbReference type="Proteomes" id="UP000679126"/>
    </source>
</evidence>
<dbReference type="PRINTS" id="PR01576">
    <property type="entry name" value="PDEFORMYLASE"/>
</dbReference>
<feature type="binding site" evidence="4">
    <location>
        <position position="150"/>
    </location>
    <ligand>
        <name>Fe cation</name>
        <dbReference type="ChEBI" id="CHEBI:24875"/>
    </ligand>
</feature>
<reference evidence="6" key="1">
    <citation type="submission" date="2021-03" db="EMBL/GenBank/DDBJ databases">
        <title>Assistant Professor.</title>
        <authorList>
            <person name="Huq M.A."/>
        </authorList>
    </citation>
    <scope>NUCLEOTIDE SEQUENCE [LARGE SCALE GENOMIC DNA]</scope>
    <source>
        <strain evidence="6">MAH-28</strain>
    </source>
</reference>
<sequence>MKMPILAYGHAALRQPCADVSKEFPRLKELIGSLWETMYHANGCGLAAPQTGRSLRLFIVDSHSTYEQLDVEGRAHYFHPGDDGIRETFINAHIESRTGIMWEDEEGCLSIPGITGNIRRPWSVTITYSDKDFIPRRHTFHGMTARMIQHEYDHIEGILLTDHLSGITKKLLGGKLKKIEKGQIKTAYPMKFI</sequence>
<protein>
    <recommendedName>
        <fullName evidence="4">Peptide deformylase</fullName>
        <shortName evidence="4">PDF</shortName>
        <ecNumber evidence="4">3.5.1.88</ecNumber>
    </recommendedName>
    <alternativeName>
        <fullName evidence="4">Polypeptide deformylase</fullName>
    </alternativeName>
</protein>
<dbReference type="InterPro" id="IPR023635">
    <property type="entry name" value="Peptide_deformylase"/>
</dbReference>
<feature type="active site" evidence="4">
    <location>
        <position position="151"/>
    </location>
</feature>
<dbReference type="RefSeq" id="WP_209144954.1">
    <property type="nucleotide sequence ID" value="NZ_JAGHKP010000001.1"/>
</dbReference>
<comment type="function">
    <text evidence="4">Removes the formyl group from the N-terminal Met of newly synthesized proteins. Requires at least a dipeptide for an efficient rate of reaction. N-terminal L-methionine is a prerequisite for activity but the enzyme has broad specificity at other positions.</text>
</comment>
<gene>
    <name evidence="4" type="primary">def</name>
    <name evidence="5" type="ORF">J7I43_07820</name>
</gene>
<dbReference type="EC" id="3.5.1.88" evidence="4"/>
<proteinExistence type="inferred from homology"/>
<dbReference type="PANTHER" id="PTHR10458">
    <property type="entry name" value="PEPTIDE DEFORMYLASE"/>
    <property type="match status" value="1"/>
</dbReference>
<comment type="cofactor">
    <cofactor evidence="4">
        <name>Fe(2+)</name>
        <dbReference type="ChEBI" id="CHEBI:29033"/>
    </cofactor>
    <text evidence="4">Binds 1 Fe(2+) ion.</text>
</comment>
<name>A0ABS3YBR5_9BACT</name>
<dbReference type="EMBL" id="JAGHKP010000001">
    <property type="protein sequence ID" value="MBO9152113.1"/>
    <property type="molecule type" value="Genomic_DNA"/>
</dbReference>
<accession>A0ABS3YBR5</accession>
<dbReference type="InterPro" id="IPR036821">
    <property type="entry name" value="Peptide_deformylase_sf"/>
</dbReference>
<keyword evidence="2 4" id="KW-0479">Metal-binding</keyword>